<dbReference type="EMBL" id="CH991567">
    <property type="protein sequence ID" value="EDQ86285.1"/>
    <property type="molecule type" value="Genomic_DNA"/>
</dbReference>
<gene>
    <name evidence="3" type="ORF">MONBRDRAFT_28444</name>
</gene>
<dbReference type="RefSeq" id="XP_001748955.1">
    <property type="nucleotide sequence ID" value="XM_001748903.1"/>
</dbReference>
<feature type="coiled-coil region" evidence="1">
    <location>
        <begin position="273"/>
        <end position="300"/>
    </location>
</feature>
<dbReference type="AlphaFoldDB" id="A9V868"/>
<feature type="region of interest" description="Disordered" evidence="2">
    <location>
        <begin position="1"/>
        <end position="43"/>
    </location>
</feature>
<organism evidence="3 4">
    <name type="scientific">Monosiga brevicollis</name>
    <name type="common">Choanoflagellate</name>
    <dbReference type="NCBI Taxonomy" id="81824"/>
    <lineage>
        <taxon>Eukaryota</taxon>
        <taxon>Choanoflagellata</taxon>
        <taxon>Craspedida</taxon>
        <taxon>Salpingoecidae</taxon>
        <taxon>Monosiga</taxon>
    </lineage>
</organism>
<keyword evidence="1" id="KW-0175">Coiled coil</keyword>
<dbReference type="eggNOG" id="KOG3549">
    <property type="taxonomic scope" value="Eukaryota"/>
</dbReference>
<feature type="coiled-coil region" evidence="1">
    <location>
        <begin position="363"/>
        <end position="490"/>
    </location>
</feature>
<feature type="coiled-coil region" evidence="1">
    <location>
        <begin position="104"/>
        <end position="131"/>
    </location>
</feature>
<reference evidence="3 4" key="1">
    <citation type="journal article" date="2008" name="Nature">
        <title>The genome of the choanoflagellate Monosiga brevicollis and the origin of metazoans.</title>
        <authorList>
            <consortium name="JGI Sequencing"/>
            <person name="King N."/>
            <person name="Westbrook M.J."/>
            <person name="Young S.L."/>
            <person name="Kuo A."/>
            <person name="Abedin M."/>
            <person name="Chapman J."/>
            <person name="Fairclough S."/>
            <person name="Hellsten U."/>
            <person name="Isogai Y."/>
            <person name="Letunic I."/>
            <person name="Marr M."/>
            <person name="Pincus D."/>
            <person name="Putnam N."/>
            <person name="Rokas A."/>
            <person name="Wright K.J."/>
            <person name="Zuzow R."/>
            <person name="Dirks W."/>
            <person name="Good M."/>
            <person name="Goodstein D."/>
            <person name="Lemons D."/>
            <person name="Li W."/>
            <person name="Lyons J.B."/>
            <person name="Morris A."/>
            <person name="Nichols S."/>
            <person name="Richter D.J."/>
            <person name="Salamov A."/>
            <person name="Bork P."/>
            <person name="Lim W.A."/>
            <person name="Manning G."/>
            <person name="Miller W.T."/>
            <person name="McGinnis W."/>
            <person name="Shapiro H."/>
            <person name="Tjian R."/>
            <person name="Grigoriev I.V."/>
            <person name="Rokhsar D."/>
        </authorList>
    </citation>
    <scope>NUCLEOTIDE SEQUENCE [LARGE SCALE GENOMIC DNA]</scope>
    <source>
        <strain evidence="4">MX1 / ATCC 50154</strain>
    </source>
</reference>
<evidence type="ECO:0000313" key="3">
    <source>
        <dbReference type="EMBL" id="EDQ86285.1"/>
    </source>
</evidence>
<evidence type="ECO:0000256" key="2">
    <source>
        <dbReference type="SAM" id="MobiDB-lite"/>
    </source>
</evidence>
<sequence length="814" mass="87952">MGLSQDPKQAPAATQMAAQRLEVEPTPADSAHVSVQSQRPPPRVKANFQMVKPNLVAATQESGLQLAQAGKAEGDNDVAEVEAKGDNDVARVKAKGDNYVAKVKAKGDNDVAQAEDEVAKAQAKVFLAKSNSTAANQEHDLEPLQTALDLAKAKLKKARVKAEGDNDVAEVKAEGDNDVAEVKAEGDVNVAQAEREVAKAQAKVFLAKSNSTAANQEHDLEPLQTALDVAKAKLKKARVKAEGDNDVAEVKAEGDNYVAKVKAKGDNYVAKVKAKGDVNVAQAEREVARAQAKVSLAKSNSSAANQEHDLEPLQTALDVAKAKLKKARVKAEGDNDVAEVKAEGDNYVAKVKAKGDNYVAKVKAKGDVNVAQAEREVARAQAKVSLAKSNSTAANQEHDLEPLQTALDLAKAKLEKARVKAEGDNDVAEVKAEGEREVARAQAKVSLARSNPAAATQEHDLEPLQTALDLAKAKLEKARLKASMDQAKVQLDWAQKMADIEKSEQAKAVVATFSKHFDEVVAAFERSNTSSPLMRSKHPSAPEIPISRRSSSQPIVGDGYSASVASLRKDQYLTNGTSLAQGRALSKSTIALTQLFPMSTCDSEAVLQETWKNFFDTHATEFPCQMFSSANVVSLLDLKPDFVMAAREPFCNNNVVCVLELKNTSSFRNRDLGQLLGYLRTMLKVSGWCRTFCFGALLGQQSFMIVKAILEKAEDVRYEIVGNSDLRSSRDLAVLLTMSPKELGWIDRKAVVRVNNEEMMYFPDKFLGKGSNCTAFTGKNAIRSSYYMMLGLSMCLPCKLSQNLRTSPVASLRL</sequence>
<evidence type="ECO:0000313" key="4">
    <source>
        <dbReference type="Proteomes" id="UP000001357"/>
    </source>
</evidence>
<protein>
    <submittedName>
        <fullName evidence="3">Uncharacterized protein</fullName>
    </submittedName>
</protein>
<dbReference type="Proteomes" id="UP000001357">
    <property type="component" value="Unassembled WGS sequence"/>
</dbReference>
<feature type="compositionally biased region" description="Low complexity" evidence="2">
    <location>
        <begin position="539"/>
        <end position="555"/>
    </location>
</feature>
<proteinExistence type="predicted"/>
<keyword evidence="4" id="KW-1185">Reference proteome</keyword>
<accession>A9V868</accession>
<dbReference type="KEGG" id="mbr:MONBRDRAFT_28444"/>
<feature type="coiled-coil region" evidence="1">
    <location>
        <begin position="183"/>
        <end position="210"/>
    </location>
</feature>
<name>A9V868_MONBE</name>
<dbReference type="GeneID" id="5894248"/>
<dbReference type="InParanoid" id="A9V868"/>
<feature type="region of interest" description="Disordered" evidence="2">
    <location>
        <begin position="530"/>
        <end position="555"/>
    </location>
</feature>
<evidence type="ECO:0000256" key="1">
    <source>
        <dbReference type="SAM" id="Coils"/>
    </source>
</evidence>